<name>F0U4S0_AJEC8</name>
<dbReference type="Proteomes" id="UP000008142">
    <property type="component" value="Unassembled WGS sequence"/>
</dbReference>
<reference evidence="3" key="1">
    <citation type="submission" date="2008-07" db="EMBL/GenBank/DDBJ databases">
        <title>Annotation of Ajellomyces capsulatus strain H88.</title>
        <authorList>
            <person name="Champion M."/>
            <person name="Cuomo C."/>
            <person name="Ma L.-J."/>
            <person name="Henn M.R."/>
            <person name="Sil A."/>
            <person name="Goldman B."/>
            <person name="Young S.K."/>
            <person name="Kodira C.D."/>
            <person name="Zeng Q."/>
            <person name="Koehrsen M."/>
            <person name="Alvarado L."/>
            <person name="Berlin A."/>
            <person name="Borenstein D."/>
            <person name="Chen Z."/>
            <person name="Engels R."/>
            <person name="Freedman E."/>
            <person name="Gellesch M."/>
            <person name="Goldberg J."/>
            <person name="Griggs A."/>
            <person name="Gujja S."/>
            <person name="Heiman D."/>
            <person name="Hepburn T."/>
            <person name="Howarth C."/>
            <person name="Jen D."/>
            <person name="Larson L."/>
            <person name="Lewis B."/>
            <person name="Mehta T."/>
            <person name="Park D."/>
            <person name="Pearson M."/>
            <person name="Roberts A."/>
            <person name="Saif S."/>
            <person name="Shea T."/>
            <person name="Shenoy N."/>
            <person name="Sisk P."/>
            <person name="Stolte C."/>
            <person name="Sykes S."/>
            <person name="Walk T."/>
            <person name="White J."/>
            <person name="Yandava C."/>
            <person name="Klein B."/>
            <person name="McEwen J.G."/>
            <person name="Puccia R."/>
            <person name="Goldman G.H."/>
            <person name="Felipe M.S."/>
            <person name="Nino-Vega G."/>
            <person name="San-Blas G."/>
            <person name="Taylor J."/>
            <person name="Mendoza L."/>
            <person name="Galagan J."/>
            <person name="Nusbaum C."/>
            <person name="Birren B."/>
        </authorList>
    </citation>
    <scope>NUCLEOTIDE SEQUENCE [LARGE SCALE GENOMIC DNA]</scope>
    <source>
        <strain evidence="3">H88</strain>
    </source>
</reference>
<accession>F0U4S0</accession>
<evidence type="ECO:0000256" key="1">
    <source>
        <dbReference type="SAM" id="MobiDB-lite"/>
    </source>
</evidence>
<gene>
    <name evidence="2" type="ORF">HCEG_00536</name>
</gene>
<protein>
    <submittedName>
        <fullName evidence="2">Predicted protein</fullName>
    </submittedName>
</protein>
<dbReference type="AlphaFoldDB" id="F0U4S0"/>
<dbReference type="EMBL" id="DS990636">
    <property type="protein sequence ID" value="EGC41174.1"/>
    <property type="molecule type" value="Genomic_DNA"/>
</dbReference>
<organism evidence="3">
    <name type="scientific">Ajellomyces capsulatus (strain H88)</name>
    <name type="common">Darling's disease fungus</name>
    <name type="synonym">Histoplasma capsulatum</name>
    <dbReference type="NCBI Taxonomy" id="544711"/>
    <lineage>
        <taxon>Eukaryota</taxon>
        <taxon>Fungi</taxon>
        <taxon>Dikarya</taxon>
        <taxon>Ascomycota</taxon>
        <taxon>Pezizomycotina</taxon>
        <taxon>Eurotiomycetes</taxon>
        <taxon>Eurotiomycetidae</taxon>
        <taxon>Onygenales</taxon>
        <taxon>Ajellomycetaceae</taxon>
        <taxon>Histoplasma</taxon>
    </lineage>
</organism>
<feature type="region of interest" description="Disordered" evidence="1">
    <location>
        <begin position="41"/>
        <end position="60"/>
    </location>
</feature>
<proteinExistence type="predicted"/>
<dbReference type="HOGENOM" id="CLU_1786326_0_0_1"/>
<evidence type="ECO:0000313" key="3">
    <source>
        <dbReference type="Proteomes" id="UP000008142"/>
    </source>
</evidence>
<evidence type="ECO:0000313" key="2">
    <source>
        <dbReference type="EMBL" id="EGC41174.1"/>
    </source>
</evidence>
<sequence>MAGPKRSRGPALGLRALATNEHDAADYRKSFTRTQTTRRMHGPMLQSPCNSPRDPAGTGHWSLVQAANHHHGCTGDVDGMLLRRVENHRRVLVCDIEQCWTGGVNCRNFWLRDLKIYTRFHPSILPPTPLVRSQLSNALFFRSIP</sequence>